<dbReference type="OrthoDB" id="8735401at2759"/>
<comment type="caution">
    <text evidence="3">The sequence shown here is derived from an EMBL/GenBank/DDBJ whole genome shotgun (WGS) entry which is preliminary data.</text>
</comment>
<accession>A0A226EV35</accession>
<feature type="region of interest" description="Disordered" evidence="1">
    <location>
        <begin position="239"/>
        <end position="276"/>
    </location>
</feature>
<feature type="compositionally biased region" description="Polar residues" evidence="1">
    <location>
        <begin position="520"/>
        <end position="534"/>
    </location>
</feature>
<proteinExistence type="predicted"/>
<feature type="region of interest" description="Disordered" evidence="1">
    <location>
        <begin position="481"/>
        <end position="534"/>
    </location>
</feature>
<feature type="compositionally biased region" description="Low complexity" evidence="1">
    <location>
        <begin position="615"/>
        <end position="642"/>
    </location>
</feature>
<sequence length="681" mass="72956">MVVEDSGGLLQPENQIFGESVDRSDGSGFIISNKMGVASPSAKRRLGTPNGDLDVVSAKLAKFSKNHNNNNNEFPSLAPAQEDSIAVTTDFLTTSILARTLLTSSSTIHNGPELASDPLESLKSSLEALPVPCNNGSLLTPFLKATISDADNDEFTSLLCHESSLTPVAVVNGGLRPTSSPGTDWRSVLNDDHEVITEEENGKSYFNLGSADATIVRKSSSSPMWMNVNCSTSSNIDMDDNASSSSCESLSSSEDLFNSGEEFDASDDEEEEFSSYKQQRSTVLHLSLCKLNKFRSQHCVEPSLHRSVLICNTLRHIEQEIKSEDEVDESLKSRERLPSFWRPTSNHHPHCFGSSSPPPLPSSQPLLITDSRPLLSLSSSAAPLPSTSDPYLSPNPYSTANNPLSTTRDSIISSLPGSNVVTPGQSQYLYEYSCLRPTPYHTTSYDYEHEQDLPSLDTSANSSTMLECDSGYGEELSYAYYATPPQLPPPPPPLPPTSTNSSSNQSSSQQQSSLSLLVDHTTNGSPSSTNTITSSQQFLPFTNNTATISQPLQSSPTTTTTTTAITGDSRLMSTLAGDKSEFDSSEADSDSSSGSSGESPPPPTGDEVGWNNTTSQQQSSSSKDLVVGVVSPSQSSSSLSPPFAQQDSQCGIESRRSTHLNFASNSMPMDNLISSSYSSSL</sequence>
<dbReference type="InterPro" id="IPR052262">
    <property type="entry name" value="E2F-SERTA_domain_protein"/>
</dbReference>
<keyword evidence="4" id="KW-1185">Reference proteome</keyword>
<evidence type="ECO:0000259" key="2">
    <source>
        <dbReference type="PROSITE" id="PS51053"/>
    </source>
</evidence>
<feature type="domain" description="SERTA" evidence="2">
    <location>
        <begin position="276"/>
        <end position="325"/>
    </location>
</feature>
<feature type="compositionally biased region" description="Low complexity" evidence="1">
    <location>
        <begin position="497"/>
        <end position="517"/>
    </location>
</feature>
<feature type="region of interest" description="Disordered" evidence="1">
    <location>
        <begin position="547"/>
        <end position="681"/>
    </location>
</feature>
<dbReference type="Proteomes" id="UP000198287">
    <property type="component" value="Unassembled WGS sequence"/>
</dbReference>
<feature type="compositionally biased region" description="Polar residues" evidence="1">
    <location>
        <begin position="395"/>
        <end position="410"/>
    </location>
</feature>
<evidence type="ECO:0000256" key="1">
    <source>
        <dbReference type="SAM" id="MobiDB-lite"/>
    </source>
</evidence>
<feature type="compositionally biased region" description="Low complexity" evidence="1">
    <location>
        <begin position="243"/>
        <end position="254"/>
    </location>
</feature>
<dbReference type="PANTHER" id="PTHR16277">
    <property type="entry name" value="CELL DIVISION CYCLE ASSOCIATED PROTEIN 4/SERTA DOMAIN-CONTAINING PROTEIN 2"/>
    <property type="match status" value="1"/>
</dbReference>
<feature type="compositionally biased region" description="Acidic residues" evidence="1">
    <location>
        <begin position="261"/>
        <end position="273"/>
    </location>
</feature>
<feature type="compositionally biased region" description="Low complexity" evidence="1">
    <location>
        <begin position="378"/>
        <end position="390"/>
    </location>
</feature>
<protein>
    <recommendedName>
        <fullName evidence="2">SERTA domain-containing protein</fullName>
    </recommendedName>
</protein>
<organism evidence="3 4">
    <name type="scientific">Folsomia candida</name>
    <name type="common">Springtail</name>
    <dbReference type="NCBI Taxonomy" id="158441"/>
    <lineage>
        <taxon>Eukaryota</taxon>
        <taxon>Metazoa</taxon>
        <taxon>Ecdysozoa</taxon>
        <taxon>Arthropoda</taxon>
        <taxon>Hexapoda</taxon>
        <taxon>Collembola</taxon>
        <taxon>Entomobryomorpha</taxon>
        <taxon>Isotomoidea</taxon>
        <taxon>Isotomidae</taxon>
        <taxon>Proisotominae</taxon>
        <taxon>Folsomia</taxon>
    </lineage>
</organism>
<dbReference type="AlphaFoldDB" id="A0A226EV35"/>
<feature type="compositionally biased region" description="Polar residues" evidence="1">
    <location>
        <begin position="547"/>
        <end position="556"/>
    </location>
</feature>
<feature type="compositionally biased region" description="Polar residues" evidence="1">
    <location>
        <begin position="659"/>
        <end position="668"/>
    </location>
</feature>
<dbReference type="GO" id="GO:0005634">
    <property type="term" value="C:nucleus"/>
    <property type="evidence" value="ECO:0007669"/>
    <property type="project" value="TreeGrafter"/>
</dbReference>
<dbReference type="PROSITE" id="PS51053">
    <property type="entry name" value="SERTA"/>
    <property type="match status" value="1"/>
</dbReference>
<gene>
    <name evidence="3" type="ORF">Fcan01_05292</name>
</gene>
<feature type="compositionally biased region" description="Pro residues" evidence="1">
    <location>
        <begin position="485"/>
        <end position="496"/>
    </location>
</feature>
<reference evidence="3 4" key="1">
    <citation type="submission" date="2015-12" db="EMBL/GenBank/DDBJ databases">
        <title>The genome of Folsomia candida.</title>
        <authorList>
            <person name="Faddeeva A."/>
            <person name="Derks M.F."/>
            <person name="Anvar Y."/>
            <person name="Smit S."/>
            <person name="Van Straalen N."/>
            <person name="Roelofs D."/>
        </authorList>
    </citation>
    <scope>NUCLEOTIDE SEQUENCE [LARGE SCALE GENOMIC DNA]</scope>
    <source>
        <strain evidence="3 4">VU population</strain>
        <tissue evidence="3">Whole body</tissue>
    </source>
</reference>
<dbReference type="PANTHER" id="PTHR16277:SF7">
    <property type="entry name" value="RE12330P"/>
    <property type="match status" value="1"/>
</dbReference>
<dbReference type="EMBL" id="LNIX01000002">
    <property type="protein sequence ID" value="OXA61080.1"/>
    <property type="molecule type" value="Genomic_DNA"/>
</dbReference>
<evidence type="ECO:0000313" key="4">
    <source>
        <dbReference type="Proteomes" id="UP000198287"/>
    </source>
</evidence>
<feature type="region of interest" description="Disordered" evidence="1">
    <location>
        <begin position="378"/>
        <end position="410"/>
    </location>
</feature>
<evidence type="ECO:0000313" key="3">
    <source>
        <dbReference type="EMBL" id="OXA61080.1"/>
    </source>
</evidence>
<feature type="region of interest" description="Disordered" evidence="1">
    <location>
        <begin position="348"/>
        <end position="367"/>
    </location>
</feature>
<dbReference type="InterPro" id="IPR009263">
    <property type="entry name" value="SERTA_dom"/>
</dbReference>
<dbReference type="Pfam" id="PF06031">
    <property type="entry name" value="SERTA"/>
    <property type="match status" value="1"/>
</dbReference>
<name>A0A226EV35_FOLCA</name>